<dbReference type="InterPro" id="IPR038666">
    <property type="entry name" value="SSP1_head-tail_sf"/>
</dbReference>
<dbReference type="Gene3D" id="2.40.10.270">
    <property type="entry name" value="Bacteriophage SPP1 head-tail adaptor protein"/>
    <property type="match status" value="1"/>
</dbReference>
<dbReference type="InterPro" id="IPR008767">
    <property type="entry name" value="Phage_SPP1_head-tail_adaptor"/>
</dbReference>
<gene>
    <name evidence="1" type="ORF">QPJ95_11795</name>
</gene>
<organism evidence="1 2">
    <name type="scientific">Parasedimentitalea psychrophila</name>
    <dbReference type="NCBI Taxonomy" id="2997337"/>
    <lineage>
        <taxon>Bacteria</taxon>
        <taxon>Pseudomonadati</taxon>
        <taxon>Pseudomonadota</taxon>
        <taxon>Alphaproteobacteria</taxon>
        <taxon>Rhodobacterales</taxon>
        <taxon>Paracoccaceae</taxon>
        <taxon>Parasedimentitalea</taxon>
    </lineage>
</organism>
<proteinExistence type="predicted"/>
<dbReference type="KEGG" id="ppso:QPJ95_11795"/>
<name>A0A9Y2KVL4_9RHOB</name>
<dbReference type="AlphaFoldDB" id="A0A9Y2KVL4"/>
<keyword evidence="2" id="KW-1185">Reference proteome</keyword>
<dbReference type="EMBL" id="CP127247">
    <property type="protein sequence ID" value="WIY23348.1"/>
    <property type="molecule type" value="Genomic_DNA"/>
</dbReference>
<protein>
    <submittedName>
        <fullName evidence="1">Head-tail adaptor protein</fullName>
    </submittedName>
</protein>
<reference evidence="1 2" key="1">
    <citation type="submission" date="2023-06" db="EMBL/GenBank/DDBJ databases">
        <title>Parasedimentitalea psychrophila sp. nov., a psychrophilic bacterium isolated from deep-sea sediment.</title>
        <authorList>
            <person name="Li A."/>
        </authorList>
    </citation>
    <scope>NUCLEOTIDE SEQUENCE [LARGE SCALE GENOMIC DNA]</scope>
    <source>
        <strain evidence="1 2">QS115</strain>
    </source>
</reference>
<sequence>MSDDGLRRKEATAPVGDPIWMDRFDEQVSEKWRSGLVSSGITSRFVVRCGVLASSITPKHRLQCAGVAYEIIGIKAGQGRRRTLEITAVAKAGT</sequence>
<dbReference type="Proteomes" id="UP001238334">
    <property type="component" value="Chromosome"/>
</dbReference>
<evidence type="ECO:0000313" key="2">
    <source>
        <dbReference type="Proteomes" id="UP001238334"/>
    </source>
</evidence>
<accession>A0A9Y2KVL4</accession>
<evidence type="ECO:0000313" key="1">
    <source>
        <dbReference type="EMBL" id="WIY23348.1"/>
    </source>
</evidence>
<dbReference type="Pfam" id="PF05521">
    <property type="entry name" value="Phage_HCP"/>
    <property type="match status" value="1"/>
</dbReference>
<dbReference type="RefSeq" id="WP_286018112.1">
    <property type="nucleotide sequence ID" value="NZ_CP127247.1"/>
</dbReference>